<dbReference type="RefSeq" id="WP_151596612.1">
    <property type="nucleotide sequence ID" value="NZ_WBMS02000024.1"/>
</dbReference>
<gene>
    <name evidence="1" type="ORF">F8568_027640</name>
</gene>
<dbReference type="Proteomes" id="UP000462055">
    <property type="component" value="Unassembled WGS sequence"/>
</dbReference>
<accession>A0A6I4MCY7</accession>
<keyword evidence="2" id="KW-1185">Reference proteome</keyword>
<dbReference type="AlphaFoldDB" id="A0A6I4MCY7"/>
<evidence type="ECO:0000313" key="2">
    <source>
        <dbReference type="Proteomes" id="UP000462055"/>
    </source>
</evidence>
<organism evidence="1 2">
    <name type="scientific">Actinomadura physcomitrii</name>
    <dbReference type="NCBI Taxonomy" id="2650748"/>
    <lineage>
        <taxon>Bacteria</taxon>
        <taxon>Bacillati</taxon>
        <taxon>Actinomycetota</taxon>
        <taxon>Actinomycetes</taxon>
        <taxon>Streptosporangiales</taxon>
        <taxon>Thermomonosporaceae</taxon>
        <taxon>Actinomadura</taxon>
    </lineage>
</organism>
<evidence type="ECO:0000313" key="1">
    <source>
        <dbReference type="EMBL" id="MWA04088.1"/>
    </source>
</evidence>
<sequence>MDEDHISFLGYEFRGASVHPRGKVTPARIRDADWTAIVPEIRTVLGETLFVPRERKSDLEAFCRRHGIERVARPDVWEDLLEPFLDTRIAPDQESATLDRLRDAGFAAHEVSAIRRRLTPLMLAYNFDAMVWAWAYLGLFDLLHAANAPVVDPGLQADLGEPAAFYAWAMAIADRHR</sequence>
<name>A0A6I4MCY7_9ACTN</name>
<dbReference type="EMBL" id="WBMS02000024">
    <property type="protein sequence ID" value="MWA04088.1"/>
    <property type="molecule type" value="Genomic_DNA"/>
</dbReference>
<proteinExistence type="predicted"/>
<comment type="caution">
    <text evidence="1">The sequence shown here is derived from an EMBL/GenBank/DDBJ whole genome shotgun (WGS) entry which is preliminary data.</text>
</comment>
<protein>
    <submittedName>
        <fullName evidence="1">Uncharacterized protein</fullName>
    </submittedName>
</protein>
<reference evidence="1" key="1">
    <citation type="submission" date="2019-12" db="EMBL/GenBank/DDBJ databases">
        <title>Actinomadura physcomitrii sp. nov., a novel actinomycete isolated from moss [Physcomitrium sphaericum (Ludw) Fuernr].</title>
        <authorList>
            <person name="Zhuang X."/>
        </authorList>
    </citation>
    <scope>NUCLEOTIDE SEQUENCE [LARGE SCALE GENOMIC DNA]</scope>
    <source>
        <strain evidence="1">LD22</strain>
    </source>
</reference>